<dbReference type="AlphaFoldDB" id="A0A062VIY0"/>
<dbReference type="Proteomes" id="UP000027100">
    <property type="component" value="Unassembled WGS sequence"/>
</dbReference>
<organism evidence="1 2">
    <name type="scientific">Hyphomonas polymorpha PS728</name>
    <dbReference type="NCBI Taxonomy" id="1280954"/>
    <lineage>
        <taxon>Bacteria</taxon>
        <taxon>Pseudomonadati</taxon>
        <taxon>Pseudomonadota</taxon>
        <taxon>Alphaproteobacteria</taxon>
        <taxon>Hyphomonadales</taxon>
        <taxon>Hyphomonadaceae</taxon>
        <taxon>Hyphomonas</taxon>
    </lineage>
</organism>
<dbReference type="STRING" id="1280954.HPO_11998"/>
<keyword evidence="2" id="KW-1185">Reference proteome</keyword>
<proteinExistence type="predicted"/>
<protein>
    <recommendedName>
        <fullName evidence="3">DUF2849 domain-containing protein</fullName>
    </recommendedName>
</protein>
<gene>
    <name evidence="1" type="ORF">HPO_11998</name>
</gene>
<evidence type="ECO:0000313" key="1">
    <source>
        <dbReference type="EMBL" id="KCZ98036.1"/>
    </source>
</evidence>
<evidence type="ECO:0008006" key="3">
    <source>
        <dbReference type="Google" id="ProtNLM"/>
    </source>
</evidence>
<name>A0A062VIY0_9PROT</name>
<dbReference type="RefSeq" id="WP_035599000.1">
    <property type="nucleotide sequence ID" value="NZ_ARYM01000013.1"/>
</dbReference>
<accession>A0A062VIY0</accession>
<dbReference type="EMBL" id="ARYM01000013">
    <property type="protein sequence ID" value="KCZ98036.1"/>
    <property type="molecule type" value="Genomic_DNA"/>
</dbReference>
<dbReference type="OrthoDB" id="5738806at2"/>
<evidence type="ECO:0000313" key="2">
    <source>
        <dbReference type="Proteomes" id="UP000027100"/>
    </source>
</evidence>
<sequence>MTSVRPKLKPETPKSITAWETATGRTVWLKADGSWTEDVTQLGVFTGEAAEAALAAALKQEGLVTDPYFMEVSETGAITGRETLRESLRAQFSAGGLAASENA</sequence>
<dbReference type="Pfam" id="PF11011">
    <property type="entry name" value="DUF2849"/>
    <property type="match status" value="1"/>
</dbReference>
<comment type="caution">
    <text evidence="1">The sequence shown here is derived from an EMBL/GenBank/DDBJ whole genome shotgun (WGS) entry which is preliminary data.</text>
</comment>
<dbReference type="InterPro" id="IPR021270">
    <property type="entry name" value="DUF2849"/>
</dbReference>
<dbReference type="PATRIC" id="fig|1280954.3.peg.2428"/>
<reference evidence="1 2" key="1">
    <citation type="journal article" date="2014" name="Antonie Van Leeuwenhoek">
        <title>Hyphomonas beringensis sp. nov. and Hyphomonas chukchiensis sp. nov., isolated from surface seawater of the Bering Sea and Chukchi Sea.</title>
        <authorList>
            <person name="Li C."/>
            <person name="Lai Q."/>
            <person name="Li G."/>
            <person name="Dong C."/>
            <person name="Wang J."/>
            <person name="Liao Y."/>
            <person name="Shao Z."/>
        </authorList>
    </citation>
    <scope>NUCLEOTIDE SEQUENCE [LARGE SCALE GENOMIC DNA]</scope>
    <source>
        <strain evidence="1 2">PS728</strain>
    </source>
</reference>